<gene>
    <name evidence="3" type="ORF">ABAZ39_07930</name>
</gene>
<dbReference type="PROSITE" id="PS50206">
    <property type="entry name" value="RHODANESE_3"/>
    <property type="match status" value="2"/>
</dbReference>
<dbReference type="Pfam" id="PF00581">
    <property type="entry name" value="Rhodanese"/>
    <property type="match status" value="2"/>
</dbReference>
<organism evidence="3 4">
    <name type="scientific">Azospirillum argentinense</name>
    <dbReference type="NCBI Taxonomy" id="2970906"/>
    <lineage>
        <taxon>Bacteria</taxon>
        <taxon>Pseudomonadati</taxon>
        <taxon>Pseudomonadota</taxon>
        <taxon>Alphaproteobacteria</taxon>
        <taxon>Rhodospirillales</taxon>
        <taxon>Azospirillaceae</taxon>
        <taxon>Azospirillum</taxon>
    </lineage>
</organism>
<dbReference type="EMBL" id="CP007793">
    <property type="protein sequence ID" value="AIB11930.1"/>
    <property type="molecule type" value="Genomic_DNA"/>
</dbReference>
<dbReference type="InterPro" id="IPR036873">
    <property type="entry name" value="Rhodanese-like_dom_sf"/>
</dbReference>
<dbReference type="Gene3D" id="3.40.250.10">
    <property type="entry name" value="Rhodanese-like domain"/>
    <property type="match status" value="2"/>
</dbReference>
<proteinExistence type="predicted"/>
<evidence type="ECO:0000313" key="4">
    <source>
        <dbReference type="Proteomes" id="UP000027186"/>
    </source>
</evidence>
<dbReference type="GO" id="GO:0016740">
    <property type="term" value="F:transferase activity"/>
    <property type="evidence" value="ECO:0007669"/>
    <property type="project" value="UniProtKB-KW"/>
</dbReference>
<dbReference type="PANTHER" id="PTHR43855:SF1">
    <property type="entry name" value="THIOSULFATE SULFURTRANSFERASE"/>
    <property type="match status" value="1"/>
</dbReference>
<dbReference type="AlphaFoldDB" id="A0A060DGU2"/>
<dbReference type="CDD" id="cd01449">
    <property type="entry name" value="TST_Repeat_2"/>
    <property type="match status" value="1"/>
</dbReference>
<dbReference type="KEGG" id="abq:ABAZ39_07930"/>
<dbReference type="InterPro" id="IPR051126">
    <property type="entry name" value="Thiosulfate_sulfurtransferase"/>
</dbReference>
<protein>
    <submittedName>
        <fullName evidence="3">Sulfurtransferase</fullName>
    </submittedName>
</protein>
<feature type="domain" description="Rhodanese" evidence="2">
    <location>
        <begin position="20"/>
        <end position="132"/>
    </location>
</feature>
<name>A0A060DGU2_9PROT</name>
<evidence type="ECO:0000313" key="3">
    <source>
        <dbReference type="EMBL" id="AIB11930.1"/>
    </source>
</evidence>
<dbReference type="CDD" id="cd01448">
    <property type="entry name" value="TST_Repeat_1"/>
    <property type="match status" value="1"/>
</dbReference>
<keyword evidence="1" id="KW-0677">Repeat</keyword>
<keyword evidence="3" id="KW-0808">Transferase</keyword>
<sequence>MTTDSQRPLVDSAWLKGALDRPDLVVLDVRTPPAGGFIPGSIHSDYAKAGWRATVDGVPGLLPDTAVLERLIGGLGIRNGDHVVLVASGLSAADMGNATRVYWTFKTLGHDRVSVLDGGFAAWSDAGHPVVTAAATRPAATFTAAPREDLRAPLPVVATAVAGGSVPLLDARSAEQFEGKAKSPQARVPGTLPGAVLIENGAFYSATEKRFLPADAVKALADQAGTGKSTITFCNTGHLASVSWFALSEVAGIDGVRLYDGSMSEWTADPSRPVKNGPAA</sequence>
<evidence type="ECO:0000259" key="2">
    <source>
        <dbReference type="PROSITE" id="PS50206"/>
    </source>
</evidence>
<feature type="domain" description="Rhodanese" evidence="2">
    <location>
        <begin position="162"/>
        <end position="275"/>
    </location>
</feature>
<dbReference type="RefSeq" id="WP_038528222.1">
    <property type="nucleotide sequence ID" value="NZ_CP007793.1"/>
</dbReference>
<dbReference type="PANTHER" id="PTHR43855">
    <property type="entry name" value="THIOSULFATE SULFURTRANSFERASE"/>
    <property type="match status" value="1"/>
</dbReference>
<reference evidence="3 4" key="1">
    <citation type="journal article" date="2014" name="Genome Announc.">
        <title>Complete Genome Sequence of the Model Rhizosphere Strain Azospirillum brasilense Az39, Successfully Applied in Agriculture.</title>
        <authorList>
            <person name="Rivera D."/>
            <person name="Revale S."/>
            <person name="Molina R."/>
            <person name="Gualpa J."/>
            <person name="Puente M."/>
            <person name="Maroniche G."/>
            <person name="Paris G."/>
            <person name="Baker D."/>
            <person name="Clavijo B."/>
            <person name="McLay K."/>
            <person name="Spaepen S."/>
            <person name="Perticari A."/>
            <person name="Vazquez M."/>
            <person name="Wisniewski-Dye F."/>
            <person name="Watkins C."/>
            <person name="Martinez-Abarca F."/>
            <person name="Vanderleyden J."/>
            <person name="Cassan F."/>
        </authorList>
    </citation>
    <scope>NUCLEOTIDE SEQUENCE [LARGE SCALE GENOMIC DNA]</scope>
    <source>
        <strain evidence="3 4">Az39</strain>
    </source>
</reference>
<dbReference type="Proteomes" id="UP000027186">
    <property type="component" value="Chromosome"/>
</dbReference>
<accession>A0A060DGU2</accession>
<evidence type="ECO:0000256" key="1">
    <source>
        <dbReference type="ARBA" id="ARBA00022737"/>
    </source>
</evidence>
<dbReference type="SMART" id="SM00450">
    <property type="entry name" value="RHOD"/>
    <property type="match status" value="2"/>
</dbReference>
<dbReference type="SUPFAM" id="SSF52821">
    <property type="entry name" value="Rhodanese/Cell cycle control phosphatase"/>
    <property type="match status" value="2"/>
</dbReference>
<dbReference type="InterPro" id="IPR001763">
    <property type="entry name" value="Rhodanese-like_dom"/>
</dbReference>